<comment type="caution">
    <text evidence="2">The sequence shown here is derived from an EMBL/GenBank/DDBJ whole genome shotgun (WGS) entry which is preliminary data.</text>
</comment>
<organism evidence="2 3">
    <name type="scientific">Hylemonella gracilis str. Niagara R</name>
    <dbReference type="NCBI Taxonomy" id="1458275"/>
    <lineage>
        <taxon>Bacteria</taxon>
        <taxon>Pseudomonadati</taxon>
        <taxon>Pseudomonadota</taxon>
        <taxon>Betaproteobacteria</taxon>
        <taxon>Burkholderiales</taxon>
        <taxon>Comamonadaceae</taxon>
        <taxon>Hylemonella</taxon>
    </lineage>
</organism>
<dbReference type="InterPro" id="IPR000073">
    <property type="entry name" value="AB_hydrolase_1"/>
</dbReference>
<dbReference type="SUPFAM" id="SSF53474">
    <property type="entry name" value="alpha/beta-Hydrolases"/>
    <property type="match status" value="1"/>
</dbReference>
<reference evidence="2 3" key="1">
    <citation type="submission" date="2014-02" db="EMBL/GenBank/DDBJ databases">
        <title>Draft Genome of Hylemonella gracilis isolated from the Niagara River.</title>
        <authorList>
            <person name="Pawlowski D.R."/>
            <person name="Koudelka G.B."/>
        </authorList>
    </citation>
    <scope>NUCLEOTIDE SEQUENCE [LARGE SCALE GENOMIC DNA]</scope>
    <source>
        <strain evidence="2 3">Niagara R</strain>
    </source>
</reference>
<dbReference type="EMBL" id="JEMG01000001">
    <property type="protein sequence ID" value="EYC52103.1"/>
    <property type="molecule type" value="Genomic_DNA"/>
</dbReference>
<dbReference type="InterPro" id="IPR029058">
    <property type="entry name" value="AB_hydrolase_fold"/>
</dbReference>
<dbReference type="Pfam" id="PF12697">
    <property type="entry name" value="Abhydrolase_6"/>
    <property type="match status" value="1"/>
</dbReference>
<sequence length="284" mass="31676">MKQDLPPIIFSHGNGFPAGTYRQLLDDLRRRGFRVSAVEKYGHDPQYPVTSNWPHLVQQLADFASDEQEKNGEPAFLVGHSLGGFLSLMAAARHPDLALGVLLIDSPILGGWRAASVGVVKRTQLISAISPGVISRKRRDNWPDADAAYEHFRHKKAFMHWQPEVLRDYVEHGMHTVDGKRVLSFQREVETAIYNTLPHHLDGLLKRHPLKCPVAFIGGRHSVEMKQVGMAMTEKVTKGRITMLDGSHLFPMEQPVATGAAVEASLRNLMRVRELKQAKASAST</sequence>
<evidence type="ECO:0000313" key="2">
    <source>
        <dbReference type="EMBL" id="EYC52103.1"/>
    </source>
</evidence>
<gene>
    <name evidence="2" type="ORF">AZ34_14200</name>
</gene>
<dbReference type="Proteomes" id="UP000023268">
    <property type="component" value="Unassembled WGS sequence"/>
</dbReference>
<feature type="domain" description="AB hydrolase-1" evidence="1">
    <location>
        <begin position="8"/>
        <end position="257"/>
    </location>
</feature>
<evidence type="ECO:0000313" key="3">
    <source>
        <dbReference type="Proteomes" id="UP000023268"/>
    </source>
</evidence>
<proteinExistence type="predicted"/>
<dbReference type="OrthoDB" id="5729753at2"/>
<accession>A0A016XLP2</accession>
<dbReference type="InterPro" id="IPR050266">
    <property type="entry name" value="AB_hydrolase_sf"/>
</dbReference>
<dbReference type="RefSeq" id="WP_035609105.1">
    <property type="nucleotide sequence ID" value="NZ_JEMG01000001.1"/>
</dbReference>
<dbReference type="AlphaFoldDB" id="A0A016XLP2"/>
<dbReference type="Gene3D" id="3.40.50.1820">
    <property type="entry name" value="alpha/beta hydrolase"/>
    <property type="match status" value="1"/>
</dbReference>
<name>A0A016XLP2_9BURK</name>
<evidence type="ECO:0000259" key="1">
    <source>
        <dbReference type="Pfam" id="PF12697"/>
    </source>
</evidence>
<dbReference type="STRING" id="1458275.AZ34_14200"/>
<dbReference type="PANTHER" id="PTHR43798">
    <property type="entry name" value="MONOACYLGLYCEROL LIPASE"/>
    <property type="match status" value="1"/>
</dbReference>
<protein>
    <submittedName>
        <fullName evidence="2">Alpha/beta hydrolase</fullName>
    </submittedName>
</protein>
<keyword evidence="2" id="KW-0378">Hydrolase</keyword>
<dbReference type="eggNOG" id="COG2267">
    <property type="taxonomic scope" value="Bacteria"/>
</dbReference>
<dbReference type="GO" id="GO:0016787">
    <property type="term" value="F:hydrolase activity"/>
    <property type="evidence" value="ECO:0007669"/>
    <property type="project" value="UniProtKB-KW"/>
</dbReference>